<dbReference type="AlphaFoldDB" id="A0A9D1QR35"/>
<evidence type="ECO:0000313" key="2">
    <source>
        <dbReference type="EMBL" id="HIW71258.1"/>
    </source>
</evidence>
<gene>
    <name evidence="2" type="ORF">H9875_01395</name>
</gene>
<dbReference type="Pfam" id="PF13302">
    <property type="entry name" value="Acetyltransf_3"/>
    <property type="match status" value="1"/>
</dbReference>
<reference evidence="2" key="2">
    <citation type="submission" date="2021-04" db="EMBL/GenBank/DDBJ databases">
        <authorList>
            <person name="Gilroy R."/>
        </authorList>
    </citation>
    <scope>NUCLEOTIDE SEQUENCE</scope>
    <source>
        <strain evidence="2">CHK173-259</strain>
    </source>
</reference>
<comment type="caution">
    <text evidence="2">The sequence shown here is derived from an EMBL/GenBank/DDBJ whole genome shotgun (WGS) entry which is preliminary data.</text>
</comment>
<dbReference type="PROSITE" id="PS51186">
    <property type="entry name" value="GNAT"/>
    <property type="match status" value="1"/>
</dbReference>
<keyword evidence="2" id="KW-0808">Transferase</keyword>
<protein>
    <submittedName>
        <fullName evidence="2">GNAT family N-acetyltransferase</fullName>
        <ecNumber evidence="2">2.3.1.-</ecNumber>
    </submittedName>
</protein>
<accession>A0A9D1QR35</accession>
<dbReference type="GO" id="GO:0016747">
    <property type="term" value="F:acyltransferase activity, transferring groups other than amino-acyl groups"/>
    <property type="evidence" value="ECO:0007669"/>
    <property type="project" value="InterPro"/>
</dbReference>
<dbReference type="InterPro" id="IPR016181">
    <property type="entry name" value="Acyl_CoA_acyltransferase"/>
</dbReference>
<dbReference type="InterPro" id="IPR000182">
    <property type="entry name" value="GNAT_dom"/>
</dbReference>
<feature type="domain" description="N-acetyltransferase" evidence="1">
    <location>
        <begin position="1"/>
        <end position="153"/>
    </location>
</feature>
<dbReference type="EC" id="2.3.1.-" evidence="2"/>
<dbReference type="Proteomes" id="UP000886822">
    <property type="component" value="Unassembled WGS sequence"/>
</dbReference>
<sequence>MKIRTATIADLPVITEIYRQTRTEAQHAAADCQAWFDAHAQSDRYGVWVAVVHGAVVGYGAIDPYETAYATSAAEIRYGLANDAEGNDWGSELLAFLVDWGQKMSFTYLVGRALSNEQCWNQLFLKAGFIKWGQSPDLIDLPQATTSLSYYAKYLK</sequence>
<dbReference type="EMBL" id="DXGJ01000014">
    <property type="protein sequence ID" value="HIW71258.1"/>
    <property type="molecule type" value="Genomic_DNA"/>
</dbReference>
<name>A0A9D1QR35_9LACO</name>
<evidence type="ECO:0000259" key="1">
    <source>
        <dbReference type="PROSITE" id="PS51186"/>
    </source>
</evidence>
<keyword evidence="2" id="KW-0012">Acyltransferase</keyword>
<evidence type="ECO:0000313" key="3">
    <source>
        <dbReference type="Proteomes" id="UP000886822"/>
    </source>
</evidence>
<proteinExistence type="predicted"/>
<organism evidence="2 3">
    <name type="scientific">Candidatus Levilactobacillus faecigallinarum</name>
    <dbReference type="NCBI Taxonomy" id="2838638"/>
    <lineage>
        <taxon>Bacteria</taxon>
        <taxon>Bacillati</taxon>
        <taxon>Bacillota</taxon>
        <taxon>Bacilli</taxon>
        <taxon>Lactobacillales</taxon>
        <taxon>Lactobacillaceae</taxon>
        <taxon>Levilactobacillus</taxon>
    </lineage>
</organism>
<dbReference type="SUPFAM" id="SSF55729">
    <property type="entry name" value="Acyl-CoA N-acyltransferases (Nat)"/>
    <property type="match status" value="1"/>
</dbReference>
<reference evidence="2" key="1">
    <citation type="journal article" date="2021" name="PeerJ">
        <title>Extensive microbial diversity within the chicken gut microbiome revealed by metagenomics and culture.</title>
        <authorList>
            <person name="Gilroy R."/>
            <person name="Ravi A."/>
            <person name="Getino M."/>
            <person name="Pursley I."/>
            <person name="Horton D.L."/>
            <person name="Alikhan N.F."/>
            <person name="Baker D."/>
            <person name="Gharbi K."/>
            <person name="Hall N."/>
            <person name="Watson M."/>
            <person name="Adriaenssens E.M."/>
            <person name="Foster-Nyarko E."/>
            <person name="Jarju S."/>
            <person name="Secka A."/>
            <person name="Antonio M."/>
            <person name="Oren A."/>
            <person name="Chaudhuri R.R."/>
            <person name="La Ragione R."/>
            <person name="Hildebrand F."/>
            <person name="Pallen M.J."/>
        </authorList>
    </citation>
    <scope>NUCLEOTIDE SEQUENCE</scope>
    <source>
        <strain evidence="2">CHK173-259</strain>
    </source>
</reference>
<dbReference type="Gene3D" id="3.40.630.30">
    <property type="match status" value="1"/>
</dbReference>